<dbReference type="InterPro" id="IPR015421">
    <property type="entry name" value="PyrdxlP-dep_Trfase_major"/>
</dbReference>
<evidence type="ECO:0000313" key="9">
    <source>
        <dbReference type="EMBL" id="MCZ3781728.1"/>
    </source>
</evidence>
<dbReference type="GeneID" id="75082700"/>
<accession>A0AAW5WUP2</accession>
<dbReference type="Pfam" id="PF00266">
    <property type="entry name" value="Aminotran_5"/>
    <property type="match status" value="1"/>
</dbReference>
<comment type="caution">
    <text evidence="8">The sequence shown here is derived from an EMBL/GenBank/DDBJ whole genome shotgun (WGS) entry which is preliminary data.</text>
</comment>
<comment type="similarity">
    <text evidence="2">Belongs to the class-V pyridoxal-phosphate-dependent aminotransferase family. Csd subfamily.</text>
</comment>
<dbReference type="PANTHER" id="PTHR43586:SF8">
    <property type="entry name" value="CYSTEINE DESULFURASE 1, CHLOROPLASTIC"/>
    <property type="match status" value="1"/>
</dbReference>
<protein>
    <recommendedName>
        <fullName evidence="3">cysteine desulfurase</fullName>
        <ecNumber evidence="3">2.8.1.7</ecNumber>
    </recommendedName>
</protein>
<dbReference type="Gene3D" id="3.40.640.10">
    <property type="entry name" value="Type I PLP-dependent aspartate aminotransferase-like (Major domain)"/>
    <property type="match status" value="1"/>
</dbReference>
<dbReference type="NCBIfam" id="TIGR01979">
    <property type="entry name" value="sufS"/>
    <property type="match status" value="1"/>
</dbReference>
<evidence type="ECO:0000256" key="6">
    <source>
        <dbReference type="ARBA" id="ARBA00050776"/>
    </source>
</evidence>
<evidence type="ECO:0000313" key="8">
    <source>
        <dbReference type="EMBL" id="MCZ3667951.1"/>
    </source>
</evidence>
<dbReference type="GO" id="GO:0006534">
    <property type="term" value="P:cysteine metabolic process"/>
    <property type="evidence" value="ECO:0007669"/>
    <property type="project" value="InterPro"/>
</dbReference>
<evidence type="ECO:0000256" key="2">
    <source>
        <dbReference type="ARBA" id="ARBA00010447"/>
    </source>
</evidence>
<feature type="domain" description="Aminotransferase class V" evidence="7">
    <location>
        <begin position="25"/>
        <end position="395"/>
    </location>
</feature>
<evidence type="ECO:0000256" key="1">
    <source>
        <dbReference type="ARBA" id="ARBA00001933"/>
    </source>
</evidence>
<dbReference type="Proteomes" id="UP001527392">
    <property type="component" value="Unassembled WGS sequence"/>
</dbReference>
<dbReference type="SUPFAM" id="SSF53383">
    <property type="entry name" value="PLP-dependent transferases"/>
    <property type="match status" value="1"/>
</dbReference>
<keyword evidence="4" id="KW-0808">Transferase</keyword>
<dbReference type="InterPro" id="IPR000192">
    <property type="entry name" value="Aminotrans_V_dom"/>
</dbReference>
<dbReference type="InterPro" id="IPR015424">
    <property type="entry name" value="PyrdxlP-dep_Trfase"/>
</dbReference>
<organism evidence="8 10">
    <name type="scientific">Limosilactobacillus vaginalis</name>
    <dbReference type="NCBI Taxonomy" id="1633"/>
    <lineage>
        <taxon>Bacteria</taxon>
        <taxon>Bacillati</taxon>
        <taxon>Bacillota</taxon>
        <taxon>Bacilli</taxon>
        <taxon>Lactobacillales</taxon>
        <taxon>Lactobacillaceae</taxon>
        <taxon>Limosilactobacillus</taxon>
    </lineage>
</organism>
<dbReference type="Proteomes" id="UP001212401">
    <property type="component" value="Unassembled WGS sequence"/>
</dbReference>
<dbReference type="Gene3D" id="3.90.1150.10">
    <property type="entry name" value="Aspartate Aminotransferase, domain 1"/>
    <property type="match status" value="1"/>
</dbReference>
<dbReference type="InterPro" id="IPR010970">
    <property type="entry name" value="Cys_dSase_SufS"/>
</dbReference>
<dbReference type="AlphaFoldDB" id="A0AAW5WUP2"/>
<dbReference type="InterPro" id="IPR016454">
    <property type="entry name" value="Cysteine_dSase"/>
</dbReference>
<evidence type="ECO:0000256" key="4">
    <source>
        <dbReference type="ARBA" id="ARBA00022679"/>
    </source>
</evidence>
<evidence type="ECO:0000259" key="7">
    <source>
        <dbReference type="Pfam" id="PF00266"/>
    </source>
</evidence>
<evidence type="ECO:0000256" key="3">
    <source>
        <dbReference type="ARBA" id="ARBA00012239"/>
    </source>
</evidence>
<dbReference type="InterPro" id="IPR015422">
    <property type="entry name" value="PyrdxlP-dep_Trfase_small"/>
</dbReference>
<dbReference type="EMBL" id="JAKHMS010000014">
    <property type="protein sequence ID" value="MCZ3781728.1"/>
    <property type="molecule type" value="Genomic_DNA"/>
</dbReference>
<dbReference type="CDD" id="cd06453">
    <property type="entry name" value="SufS_like"/>
    <property type="match status" value="1"/>
</dbReference>
<dbReference type="EMBL" id="JAKHPH010000016">
    <property type="protein sequence ID" value="MCZ3667951.1"/>
    <property type="molecule type" value="Genomic_DNA"/>
</dbReference>
<gene>
    <name evidence="9" type="ORF">L2504_06195</name>
    <name evidence="8" type="ORF">L2724_06615</name>
</gene>
<dbReference type="EC" id="2.8.1.7" evidence="3"/>
<dbReference type="PIRSF" id="PIRSF005572">
    <property type="entry name" value="NifS"/>
    <property type="match status" value="1"/>
</dbReference>
<dbReference type="GO" id="GO:0031071">
    <property type="term" value="F:cysteine desulfurase activity"/>
    <property type="evidence" value="ECO:0007669"/>
    <property type="project" value="UniProtKB-EC"/>
</dbReference>
<comment type="catalytic activity">
    <reaction evidence="6">
        <text>(sulfur carrier)-H + L-cysteine = (sulfur carrier)-SH + L-alanine</text>
        <dbReference type="Rhea" id="RHEA:43892"/>
        <dbReference type="Rhea" id="RHEA-COMP:14737"/>
        <dbReference type="Rhea" id="RHEA-COMP:14739"/>
        <dbReference type="ChEBI" id="CHEBI:29917"/>
        <dbReference type="ChEBI" id="CHEBI:35235"/>
        <dbReference type="ChEBI" id="CHEBI:57972"/>
        <dbReference type="ChEBI" id="CHEBI:64428"/>
        <dbReference type="EC" id="2.8.1.7"/>
    </reaction>
</comment>
<comment type="cofactor">
    <cofactor evidence="1">
        <name>pyridoxal 5'-phosphate</name>
        <dbReference type="ChEBI" id="CHEBI:597326"/>
    </cofactor>
</comment>
<keyword evidence="5" id="KW-0663">Pyridoxal phosphate</keyword>
<dbReference type="RefSeq" id="WP_003717214.1">
    <property type="nucleotide sequence ID" value="NZ_CAJFIS010000036.1"/>
</dbReference>
<sequence>MPNWELVRQDFSELRQTMNGERLAYLDNAATSLKPKSVIERLLSFYQQENANVHRGTYQLSFKATEEYEDARKVIQHFINAAAAREIIFTRGTTEGINLIASTYGEQNIEPGDEIVISLAEHHSNLIPWQQLALRKKATLKYINLTSTGEIDLADAKQKITAKTKIVAVTHVGNVLGNVSPIRKLAELAHQNGAIIVVDGAQAVCHLPVDVQELAADFYAFSGHKMLGPTGIGVLYGKQKLLEQMPPYQFGGEMIEDVQLDNSKWDQIPHKFEAGTPNIAGAIGLATAVKYLEQVGMAQVKARDAELMAYLLPKLMAIPGVKIYGSQNPQQHVGVVSFNLGTLHPHDVATALDMEGVAVRAGHHCAEPLVHSLGTNSTVRASLAFYNYQADCDQLINAIKETKEFFKGELR</sequence>
<keyword evidence="11" id="KW-1185">Reference proteome</keyword>
<evidence type="ECO:0000256" key="5">
    <source>
        <dbReference type="ARBA" id="ARBA00022898"/>
    </source>
</evidence>
<reference evidence="8 11" key="1">
    <citation type="submission" date="2022-01" db="EMBL/GenBank/DDBJ databases">
        <title>VMRC isolate genome collection.</title>
        <authorList>
            <person name="France M."/>
            <person name="Rutt L."/>
            <person name="Humphrys M."/>
            <person name="Ravel J."/>
        </authorList>
    </citation>
    <scope>NUCLEOTIDE SEQUENCE</scope>
    <source>
        <strain evidence="9 11">C0030B4</strain>
        <strain evidence="8">C0048A1</strain>
    </source>
</reference>
<dbReference type="GO" id="GO:0030170">
    <property type="term" value="F:pyridoxal phosphate binding"/>
    <property type="evidence" value="ECO:0007669"/>
    <property type="project" value="InterPro"/>
</dbReference>
<name>A0AAW5WUP2_9LACO</name>
<evidence type="ECO:0000313" key="11">
    <source>
        <dbReference type="Proteomes" id="UP001527392"/>
    </source>
</evidence>
<dbReference type="PANTHER" id="PTHR43586">
    <property type="entry name" value="CYSTEINE DESULFURASE"/>
    <property type="match status" value="1"/>
</dbReference>
<evidence type="ECO:0000313" key="10">
    <source>
        <dbReference type="Proteomes" id="UP001212401"/>
    </source>
</evidence>
<proteinExistence type="inferred from homology"/>